<evidence type="ECO:0000256" key="1">
    <source>
        <dbReference type="SAM" id="Phobius"/>
    </source>
</evidence>
<organism evidence="2 3">
    <name type="scientific">[Emmonsia] crescens</name>
    <dbReference type="NCBI Taxonomy" id="73230"/>
    <lineage>
        <taxon>Eukaryota</taxon>
        <taxon>Fungi</taxon>
        <taxon>Dikarya</taxon>
        <taxon>Ascomycota</taxon>
        <taxon>Pezizomycotina</taxon>
        <taxon>Eurotiomycetes</taxon>
        <taxon>Eurotiomycetidae</taxon>
        <taxon>Onygenales</taxon>
        <taxon>Ajellomycetaceae</taxon>
        <taxon>Emergomyces</taxon>
    </lineage>
</organism>
<accession>A0A0G2J9N1</accession>
<keyword evidence="1" id="KW-0812">Transmembrane</keyword>
<reference evidence="3" key="1">
    <citation type="journal article" date="2015" name="PLoS Genet.">
        <title>The dynamic genome and transcriptome of the human fungal pathogen Blastomyces and close relative Emmonsia.</title>
        <authorList>
            <person name="Munoz J.F."/>
            <person name="Gauthier G.M."/>
            <person name="Desjardins C.A."/>
            <person name="Gallo J.E."/>
            <person name="Holder J."/>
            <person name="Sullivan T.D."/>
            <person name="Marty A.J."/>
            <person name="Carmen J.C."/>
            <person name="Chen Z."/>
            <person name="Ding L."/>
            <person name="Gujja S."/>
            <person name="Magrini V."/>
            <person name="Misas E."/>
            <person name="Mitreva M."/>
            <person name="Priest M."/>
            <person name="Saif S."/>
            <person name="Whiston E.A."/>
            <person name="Young S."/>
            <person name="Zeng Q."/>
            <person name="Goldman W.E."/>
            <person name="Mardis E.R."/>
            <person name="Taylor J.W."/>
            <person name="McEwen J.G."/>
            <person name="Clay O.K."/>
            <person name="Klein B.S."/>
            <person name="Cuomo C.A."/>
        </authorList>
    </citation>
    <scope>NUCLEOTIDE SEQUENCE [LARGE SCALE GENOMIC DNA]</scope>
    <source>
        <strain evidence="3">UAMH 3008</strain>
    </source>
</reference>
<protein>
    <submittedName>
        <fullName evidence="2">Uncharacterized protein</fullName>
    </submittedName>
</protein>
<comment type="caution">
    <text evidence="2">The sequence shown here is derived from an EMBL/GenBank/DDBJ whole genome shotgun (WGS) entry which is preliminary data.</text>
</comment>
<keyword evidence="1" id="KW-1133">Transmembrane helix</keyword>
<feature type="transmembrane region" description="Helical" evidence="1">
    <location>
        <begin position="81"/>
        <end position="107"/>
    </location>
</feature>
<sequence length="147" mass="15815">MNATTEMHRPRNQWNTSNDGYLKMLLGLNRIPWYHSIAATLFGSVLLAGYGVVPGTFSSLQKAVEKLGAQHATPGAIQNPFLVALSTVLFVSGASGLLSLGWTWLAIQYGLSINYLYNALRPVLLHSLVGLAAALANIYTAQKEAGQ</sequence>
<keyword evidence="1" id="KW-0472">Membrane</keyword>
<dbReference type="VEuPathDB" id="FungiDB:EMCG_09733"/>
<feature type="transmembrane region" description="Helical" evidence="1">
    <location>
        <begin position="33"/>
        <end position="60"/>
    </location>
</feature>
<feature type="transmembrane region" description="Helical" evidence="1">
    <location>
        <begin position="119"/>
        <end position="139"/>
    </location>
</feature>
<dbReference type="AlphaFoldDB" id="A0A0G2J9N1"/>
<evidence type="ECO:0000313" key="3">
    <source>
        <dbReference type="Proteomes" id="UP000034164"/>
    </source>
</evidence>
<dbReference type="OrthoDB" id="3254104at2759"/>
<dbReference type="EMBL" id="LCZI01000812">
    <property type="protein sequence ID" value="KKZ64271.1"/>
    <property type="molecule type" value="Genomic_DNA"/>
</dbReference>
<evidence type="ECO:0000313" key="2">
    <source>
        <dbReference type="EMBL" id="KKZ64271.1"/>
    </source>
</evidence>
<dbReference type="Proteomes" id="UP000034164">
    <property type="component" value="Unassembled WGS sequence"/>
</dbReference>
<name>A0A0G2J9N1_9EURO</name>
<gene>
    <name evidence="2" type="ORF">EMCG_09733</name>
</gene>
<proteinExistence type="predicted"/>